<evidence type="ECO:0000313" key="7">
    <source>
        <dbReference type="EMBL" id="PJB47704.1"/>
    </source>
</evidence>
<dbReference type="InterPro" id="IPR007016">
    <property type="entry name" value="O-antigen_ligase-rel_domated"/>
</dbReference>
<feature type="transmembrane region" description="Helical" evidence="5">
    <location>
        <begin position="190"/>
        <end position="211"/>
    </location>
</feature>
<feature type="transmembrane region" description="Helical" evidence="5">
    <location>
        <begin position="88"/>
        <end position="106"/>
    </location>
</feature>
<protein>
    <recommendedName>
        <fullName evidence="6">O-antigen ligase-related domain-containing protein</fullName>
    </recommendedName>
</protein>
<dbReference type="PANTHER" id="PTHR37422">
    <property type="entry name" value="TEICHURONIC ACID BIOSYNTHESIS PROTEIN TUAE"/>
    <property type="match status" value="1"/>
</dbReference>
<dbReference type="Proteomes" id="UP000231196">
    <property type="component" value="Unassembled WGS sequence"/>
</dbReference>
<keyword evidence="4 5" id="KW-0472">Membrane</keyword>
<evidence type="ECO:0000256" key="2">
    <source>
        <dbReference type="ARBA" id="ARBA00022692"/>
    </source>
</evidence>
<dbReference type="PANTHER" id="PTHR37422:SF13">
    <property type="entry name" value="LIPOPOLYSACCHARIDE BIOSYNTHESIS PROTEIN PA4999-RELATED"/>
    <property type="match status" value="1"/>
</dbReference>
<gene>
    <name evidence="7" type="ORF">CO104_03035</name>
</gene>
<dbReference type="GO" id="GO:0016020">
    <property type="term" value="C:membrane"/>
    <property type="evidence" value="ECO:0007669"/>
    <property type="project" value="UniProtKB-SubCell"/>
</dbReference>
<evidence type="ECO:0000259" key="6">
    <source>
        <dbReference type="Pfam" id="PF04932"/>
    </source>
</evidence>
<comment type="subcellular location">
    <subcellularLocation>
        <location evidence="1">Membrane</location>
        <topology evidence="1">Multi-pass membrane protein</topology>
    </subcellularLocation>
</comment>
<comment type="caution">
    <text evidence="7">The sequence shown here is derived from an EMBL/GenBank/DDBJ whole genome shotgun (WGS) entry which is preliminary data.</text>
</comment>
<organism evidence="7 8">
    <name type="scientific">Candidatus Collierbacteria bacterium CG_4_9_14_3_um_filter_43_16</name>
    <dbReference type="NCBI Taxonomy" id="1974532"/>
    <lineage>
        <taxon>Bacteria</taxon>
        <taxon>Candidatus Collieribacteriota</taxon>
    </lineage>
</organism>
<feature type="transmembrane region" description="Helical" evidence="5">
    <location>
        <begin position="118"/>
        <end position="136"/>
    </location>
</feature>
<dbReference type="InterPro" id="IPR051533">
    <property type="entry name" value="WaaL-like"/>
</dbReference>
<name>A0A2M8BV27_9BACT</name>
<keyword evidence="2 5" id="KW-0812">Transmembrane</keyword>
<keyword evidence="3 5" id="KW-1133">Transmembrane helix</keyword>
<feature type="transmembrane region" description="Helical" evidence="5">
    <location>
        <begin position="322"/>
        <end position="350"/>
    </location>
</feature>
<evidence type="ECO:0000256" key="4">
    <source>
        <dbReference type="ARBA" id="ARBA00023136"/>
    </source>
</evidence>
<feature type="transmembrane region" description="Helical" evidence="5">
    <location>
        <begin position="30"/>
        <end position="47"/>
    </location>
</feature>
<dbReference type="Pfam" id="PF04932">
    <property type="entry name" value="Wzy_C"/>
    <property type="match status" value="1"/>
</dbReference>
<evidence type="ECO:0000313" key="8">
    <source>
        <dbReference type="Proteomes" id="UP000231196"/>
    </source>
</evidence>
<dbReference type="AlphaFoldDB" id="A0A2M8BV27"/>
<evidence type="ECO:0000256" key="3">
    <source>
        <dbReference type="ARBA" id="ARBA00022989"/>
    </source>
</evidence>
<accession>A0A2M8BV27</accession>
<evidence type="ECO:0000256" key="5">
    <source>
        <dbReference type="SAM" id="Phobius"/>
    </source>
</evidence>
<proteinExistence type="predicted"/>
<dbReference type="EMBL" id="PFUC01000060">
    <property type="protein sequence ID" value="PJB47704.1"/>
    <property type="molecule type" value="Genomic_DNA"/>
</dbReference>
<sequence>MTYLLLILSLFVWPFGQLLAFSVPGLSTNIYLLDFLVGLLTLSLLLNKKAWKKVVSDPLLRPLIYFNLIATLSLVMNLKSLVIGGSTYSMLYLVRLFVYPSVYFAAKLFQPKKIKGSVVSSFLLFCVLGIFQYLFFPDMRYLKLIGFDDHYFRLVGSFYDPNFTGAILAGVALVFISLGHWVVSLPLIVLLALTFSRASYLCFALGIVYLLGRKKKFSLILFLVGLVIVVWLIPKPFGEGVNLFRTFSVFSRIDSWESGVSLFVRKPLLGWGYNTLRDLTGSRFQIDNSYLFVAATTGLLGLLFFINLLNKCLRGISLPQNIFLYVLLFHSLFNNSFFYIWINFAFWLVLALPLREYKRD</sequence>
<feature type="transmembrane region" description="Helical" evidence="5">
    <location>
        <begin position="163"/>
        <end position="183"/>
    </location>
</feature>
<evidence type="ECO:0000256" key="1">
    <source>
        <dbReference type="ARBA" id="ARBA00004141"/>
    </source>
</evidence>
<feature type="domain" description="O-antigen ligase-related" evidence="6">
    <location>
        <begin position="184"/>
        <end position="306"/>
    </location>
</feature>
<feature type="transmembrane region" description="Helical" evidence="5">
    <location>
        <begin position="290"/>
        <end position="310"/>
    </location>
</feature>
<reference evidence="8" key="1">
    <citation type="submission" date="2017-09" db="EMBL/GenBank/DDBJ databases">
        <title>Depth-based differentiation of microbial function through sediment-hosted aquifers and enrichment of novel symbionts in the deep terrestrial subsurface.</title>
        <authorList>
            <person name="Probst A.J."/>
            <person name="Ladd B."/>
            <person name="Jarett J.K."/>
            <person name="Geller-Mcgrath D.E."/>
            <person name="Sieber C.M.K."/>
            <person name="Emerson J.B."/>
            <person name="Anantharaman K."/>
            <person name="Thomas B.C."/>
            <person name="Malmstrom R."/>
            <person name="Stieglmeier M."/>
            <person name="Klingl A."/>
            <person name="Woyke T."/>
            <person name="Ryan C.M."/>
            <person name="Banfield J.F."/>
        </authorList>
    </citation>
    <scope>NUCLEOTIDE SEQUENCE [LARGE SCALE GENOMIC DNA]</scope>
</reference>
<feature type="transmembrane region" description="Helical" evidence="5">
    <location>
        <begin position="217"/>
        <end position="234"/>
    </location>
</feature>